<dbReference type="Gene3D" id="2.30.29.30">
    <property type="entry name" value="Pleckstrin-homology domain (PH domain)/Phosphotyrosine-binding domain (PTB)"/>
    <property type="match status" value="2"/>
</dbReference>
<evidence type="ECO:0000313" key="3">
    <source>
        <dbReference type="Proteomes" id="UP000053660"/>
    </source>
</evidence>
<dbReference type="InterPro" id="IPR041793">
    <property type="entry name" value="MyoVII_FERM_C1"/>
</dbReference>
<dbReference type="InterPro" id="IPR000299">
    <property type="entry name" value="FERM_domain"/>
</dbReference>
<dbReference type="InterPro" id="IPR051567">
    <property type="entry name" value="Unconventional_Myosin_ATPase"/>
</dbReference>
<evidence type="ECO:0000259" key="1">
    <source>
        <dbReference type="PROSITE" id="PS50057"/>
    </source>
</evidence>
<reference evidence="2 3" key="1">
    <citation type="submission" date="2014-03" db="EMBL/GenBank/DDBJ databases">
        <title>Draft genome of the hookworm Oesophagostomum dentatum.</title>
        <authorList>
            <person name="Mitreva M."/>
        </authorList>
    </citation>
    <scope>NUCLEOTIDE SEQUENCE [LARGE SCALE GENOMIC DNA]</scope>
    <source>
        <strain evidence="2 3">OD-Hann</strain>
    </source>
</reference>
<dbReference type="PANTHER" id="PTHR22692">
    <property type="entry name" value="MYOSIN VII, XV"/>
    <property type="match status" value="1"/>
</dbReference>
<gene>
    <name evidence="2" type="ORF">OESDEN_17612</name>
</gene>
<dbReference type="OrthoDB" id="6108017at2759"/>
<keyword evidence="3" id="KW-1185">Reference proteome</keyword>
<dbReference type="PROSITE" id="PS50057">
    <property type="entry name" value="FERM_3"/>
    <property type="match status" value="1"/>
</dbReference>
<dbReference type="AlphaFoldDB" id="A0A0B1SBN6"/>
<dbReference type="EMBL" id="KN577720">
    <property type="protein sequence ID" value="KHJ82693.1"/>
    <property type="molecule type" value="Genomic_DNA"/>
</dbReference>
<dbReference type="InterPro" id="IPR011993">
    <property type="entry name" value="PH-like_dom_sf"/>
</dbReference>
<dbReference type="Proteomes" id="UP000053660">
    <property type="component" value="Unassembled WGS sequence"/>
</dbReference>
<sequence>MSLKTKTIQANFRFYEATKFSGPPLPRNDVIVAVNWTGIYVVDDQEHVLLEFSFPEVTRVSHQKGPRAGFDTCTIKTVTGDEYSFQSPNAEDVRDLVSTFIDGLKERSRYLVATKPQKGDDASNLLEFECGDLLVLTNKATGKDLLKEKGPRAGFDTCTIKTVTGDEYSFQSPNAEDVRDLVSTFIDGLKERSRYLVATKPQKGDDASNLLEFECGDLLVLTNKATGKDLLKEKFVKVGFLLPTCKLLKNFLCYYSSALFFK</sequence>
<dbReference type="FunFam" id="2.30.29.30:FF:000075">
    <property type="entry name" value="unconventional myosin-VIIa"/>
    <property type="match status" value="1"/>
</dbReference>
<evidence type="ECO:0000313" key="2">
    <source>
        <dbReference type="EMBL" id="KHJ82693.1"/>
    </source>
</evidence>
<accession>A0A0B1SBN6</accession>
<dbReference type="Pfam" id="PF21998">
    <property type="entry name" value="FERM_C1_MyoVII"/>
    <property type="match status" value="2"/>
</dbReference>
<dbReference type="PANTHER" id="PTHR22692:SF33">
    <property type="entry name" value="MYOSIN"/>
    <property type="match status" value="1"/>
</dbReference>
<protein>
    <recommendedName>
        <fullName evidence="1">FERM domain-containing protein</fullName>
    </recommendedName>
</protein>
<feature type="domain" description="FERM" evidence="1">
    <location>
        <begin position="1"/>
        <end position="111"/>
    </location>
</feature>
<dbReference type="CDD" id="cd13198">
    <property type="entry name" value="FERM_C1_MyoVII"/>
    <property type="match status" value="1"/>
</dbReference>
<organism evidence="2 3">
    <name type="scientific">Oesophagostomum dentatum</name>
    <name type="common">Nodular worm</name>
    <dbReference type="NCBI Taxonomy" id="61180"/>
    <lineage>
        <taxon>Eukaryota</taxon>
        <taxon>Metazoa</taxon>
        <taxon>Ecdysozoa</taxon>
        <taxon>Nematoda</taxon>
        <taxon>Chromadorea</taxon>
        <taxon>Rhabditida</taxon>
        <taxon>Rhabditina</taxon>
        <taxon>Rhabditomorpha</taxon>
        <taxon>Strongyloidea</taxon>
        <taxon>Strongylidae</taxon>
        <taxon>Oesophagostomum</taxon>
    </lineage>
</organism>
<proteinExistence type="predicted"/>
<name>A0A0B1SBN6_OESDE</name>